<sequence length="156" mass="17589">MSVYGPKINLPKVELPETNIDPKIIWGIVLLVVLLVLFFVVVPVIGQMMNPPIRVSWTNNPLNLKEKPTEPAELNLTLINNTDEMITLNLEVTTPSNEILVFCPYVLFENVESGKERQVKCLIRRNPDSLIFAGTYDLKIKTNLGETNTTLQVVTK</sequence>
<feature type="transmembrane region" description="Helical" evidence="1">
    <location>
        <begin position="24"/>
        <end position="45"/>
    </location>
</feature>
<protein>
    <submittedName>
        <fullName evidence="2">Uncharacterized protein</fullName>
    </submittedName>
</protein>
<dbReference type="AlphaFoldDB" id="A0A7K4BZ92"/>
<organism evidence="2 3">
    <name type="scientific">Candidatus Iainarchaeum sp</name>
    <dbReference type="NCBI Taxonomy" id="3101447"/>
    <lineage>
        <taxon>Archaea</taxon>
        <taxon>Candidatus Iainarchaeota</taxon>
        <taxon>Candidatus Iainarchaeia</taxon>
        <taxon>Candidatus Iainarchaeales</taxon>
        <taxon>Candidatus Iainarchaeaceae</taxon>
        <taxon>Candidatus Iainarchaeum</taxon>
    </lineage>
</organism>
<keyword evidence="1" id="KW-1133">Transmembrane helix</keyword>
<dbReference type="Proteomes" id="UP000526302">
    <property type="component" value="Unassembled WGS sequence"/>
</dbReference>
<evidence type="ECO:0000256" key="1">
    <source>
        <dbReference type="SAM" id="Phobius"/>
    </source>
</evidence>
<evidence type="ECO:0000313" key="2">
    <source>
        <dbReference type="EMBL" id="NMA44515.1"/>
    </source>
</evidence>
<comment type="caution">
    <text evidence="2">The sequence shown here is derived from an EMBL/GenBank/DDBJ whole genome shotgun (WGS) entry which is preliminary data.</text>
</comment>
<evidence type="ECO:0000313" key="3">
    <source>
        <dbReference type="Proteomes" id="UP000526302"/>
    </source>
</evidence>
<keyword evidence="1" id="KW-0812">Transmembrane</keyword>
<gene>
    <name evidence="2" type="ORF">GX950_01735</name>
</gene>
<proteinExistence type="predicted"/>
<dbReference type="EMBL" id="JAAZKV010000012">
    <property type="protein sequence ID" value="NMA44515.1"/>
    <property type="molecule type" value="Genomic_DNA"/>
</dbReference>
<accession>A0A7K4BZ92</accession>
<name>A0A7K4BZ92_9ARCH</name>
<reference evidence="2 3" key="1">
    <citation type="journal article" date="2020" name="Biotechnol. Biofuels">
        <title>New insights from the biogas microbiome by comprehensive genome-resolved metagenomics of nearly 1600 species originating from multiple anaerobic digesters.</title>
        <authorList>
            <person name="Campanaro S."/>
            <person name="Treu L."/>
            <person name="Rodriguez-R L.M."/>
            <person name="Kovalovszki A."/>
            <person name="Ziels R.M."/>
            <person name="Maus I."/>
            <person name="Zhu X."/>
            <person name="Kougias P.G."/>
            <person name="Basile A."/>
            <person name="Luo G."/>
            <person name="Schluter A."/>
            <person name="Konstantinidis K.T."/>
            <person name="Angelidaki I."/>
        </authorList>
    </citation>
    <scope>NUCLEOTIDE SEQUENCE [LARGE SCALE GENOMIC DNA]</scope>
    <source>
        <strain evidence="2">AS22ysBPME_79</strain>
    </source>
</reference>
<keyword evidence="1" id="KW-0472">Membrane</keyword>